<sequence length="96" mass="10873">PETLCPYCDAPLPESPSPLLLRLLEQTAAKSVRAPRPRNPLGRKAALGIYVTVCQRHRFESEVLPEAEKKGWPKDINWKAIEGRVKNMREDLQALL</sequence>
<dbReference type="EMBL" id="ML179262">
    <property type="protein sequence ID" value="THU92950.1"/>
    <property type="molecule type" value="Genomic_DNA"/>
</dbReference>
<accession>A0A4S8LUA6</accession>
<proteinExistence type="predicted"/>
<dbReference type="AlphaFoldDB" id="A0A4S8LUA6"/>
<organism evidence="1 2">
    <name type="scientific">Dendrothele bispora (strain CBS 962.96)</name>
    <dbReference type="NCBI Taxonomy" id="1314807"/>
    <lineage>
        <taxon>Eukaryota</taxon>
        <taxon>Fungi</taxon>
        <taxon>Dikarya</taxon>
        <taxon>Basidiomycota</taxon>
        <taxon>Agaricomycotina</taxon>
        <taxon>Agaricomycetes</taxon>
        <taxon>Agaricomycetidae</taxon>
        <taxon>Agaricales</taxon>
        <taxon>Agaricales incertae sedis</taxon>
        <taxon>Dendrothele</taxon>
    </lineage>
</organism>
<feature type="non-terminal residue" evidence="1">
    <location>
        <position position="1"/>
    </location>
</feature>
<name>A0A4S8LUA6_DENBC</name>
<feature type="non-terminal residue" evidence="1">
    <location>
        <position position="96"/>
    </location>
</feature>
<evidence type="ECO:0000313" key="2">
    <source>
        <dbReference type="Proteomes" id="UP000297245"/>
    </source>
</evidence>
<reference evidence="1 2" key="1">
    <citation type="journal article" date="2019" name="Nat. Ecol. Evol.">
        <title>Megaphylogeny resolves global patterns of mushroom evolution.</title>
        <authorList>
            <person name="Varga T."/>
            <person name="Krizsan K."/>
            <person name="Foldi C."/>
            <person name="Dima B."/>
            <person name="Sanchez-Garcia M."/>
            <person name="Sanchez-Ramirez S."/>
            <person name="Szollosi G.J."/>
            <person name="Szarkandi J.G."/>
            <person name="Papp V."/>
            <person name="Albert L."/>
            <person name="Andreopoulos W."/>
            <person name="Angelini C."/>
            <person name="Antonin V."/>
            <person name="Barry K.W."/>
            <person name="Bougher N.L."/>
            <person name="Buchanan P."/>
            <person name="Buyck B."/>
            <person name="Bense V."/>
            <person name="Catcheside P."/>
            <person name="Chovatia M."/>
            <person name="Cooper J."/>
            <person name="Damon W."/>
            <person name="Desjardin D."/>
            <person name="Finy P."/>
            <person name="Geml J."/>
            <person name="Haridas S."/>
            <person name="Hughes K."/>
            <person name="Justo A."/>
            <person name="Karasinski D."/>
            <person name="Kautmanova I."/>
            <person name="Kiss B."/>
            <person name="Kocsube S."/>
            <person name="Kotiranta H."/>
            <person name="LaButti K.M."/>
            <person name="Lechner B.E."/>
            <person name="Liimatainen K."/>
            <person name="Lipzen A."/>
            <person name="Lukacs Z."/>
            <person name="Mihaltcheva S."/>
            <person name="Morgado L.N."/>
            <person name="Niskanen T."/>
            <person name="Noordeloos M.E."/>
            <person name="Ohm R.A."/>
            <person name="Ortiz-Santana B."/>
            <person name="Ovrebo C."/>
            <person name="Racz N."/>
            <person name="Riley R."/>
            <person name="Savchenko A."/>
            <person name="Shiryaev A."/>
            <person name="Soop K."/>
            <person name="Spirin V."/>
            <person name="Szebenyi C."/>
            <person name="Tomsovsky M."/>
            <person name="Tulloss R.E."/>
            <person name="Uehling J."/>
            <person name="Grigoriev I.V."/>
            <person name="Vagvolgyi C."/>
            <person name="Papp T."/>
            <person name="Martin F.M."/>
            <person name="Miettinen O."/>
            <person name="Hibbett D.S."/>
            <person name="Nagy L.G."/>
        </authorList>
    </citation>
    <scope>NUCLEOTIDE SEQUENCE [LARGE SCALE GENOMIC DNA]</scope>
    <source>
        <strain evidence="1 2">CBS 962.96</strain>
    </source>
</reference>
<keyword evidence="2" id="KW-1185">Reference proteome</keyword>
<protein>
    <submittedName>
        <fullName evidence="1">Uncharacterized protein</fullName>
    </submittedName>
</protein>
<evidence type="ECO:0000313" key="1">
    <source>
        <dbReference type="EMBL" id="THU92950.1"/>
    </source>
</evidence>
<gene>
    <name evidence="1" type="ORF">K435DRAFT_607523</name>
</gene>
<dbReference type="Proteomes" id="UP000297245">
    <property type="component" value="Unassembled WGS sequence"/>
</dbReference>